<reference evidence="9 10" key="1">
    <citation type="journal article" date="2019" name="Plant Biotechnol. J.">
        <title>The red bayberry genome and genetic basis of sex determination.</title>
        <authorList>
            <person name="Jia H.M."/>
            <person name="Jia H.J."/>
            <person name="Cai Q.L."/>
            <person name="Wang Y."/>
            <person name="Zhao H.B."/>
            <person name="Yang W.F."/>
            <person name="Wang G.Y."/>
            <person name="Li Y.H."/>
            <person name="Zhan D.L."/>
            <person name="Shen Y.T."/>
            <person name="Niu Q.F."/>
            <person name="Chang L."/>
            <person name="Qiu J."/>
            <person name="Zhao L."/>
            <person name="Xie H.B."/>
            <person name="Fu W.Y."/>
            <person name="Jin J."/>
            <person name="Li X.W."/>
            <person name="Jiao Y."/>
            <person name="Zhou C.C."/>
            <person name="Tu T."/>
            <person name="Chai C.Y."/>
            <person name="Gao J.L."/>
            <person name="Fan L.J."/>
            <person name="van de Weg E."/>
            <person name="Wang J.Y."/>
            <person name="Gao Z.S."/>
        </authorList>
    </citation>
    <scope>NUCLEOTIDE SEQUENCE [LARGE SCALE GENOMIC DNA]</scope>
    <source>
        <tissue evidence="9">Leaves</tissue>
    </source>
</reference>
<dbReference type="Proteomes" id="UP000516437">
    <property type="component" value="Chromosome 6"/>
</dbReference>
<name>A0A6A1VDY0_9ROSI</name>
<keyword evidence="5 8" id="KW-0472">Membrane</keyword>
<feature type="transmembrane region" description="Helical" evidence="8">
    <location>
        <begin position="12"/>
        <end position="30"/>
    </location>
</feature>
<feature type="region of interest" description="Disordered" evidence="7">
    <location>
        <begin position="57"/>
        <end position="84"/>
    </location>
</feature>
<proteinExistence type="inferred from homology"/>
<evidence type="ECO:0000256" key="5">
    <source>
        <dbReference type="ARBA" id="ARBA00023136"/>
    </source>
</evidence>
<evidence type="ECO:0000256" key="8">
    <source>
        <dbReference type="SAM" id="Phobius"/>
    </source>
</evidence>
<dbReference type="OrthoDB" id="784140at2759"/>
<evidence type="ECO:0000313" key="9">
    <source>
        <dbReference type="EMBL" id="KAB1210725.1"/>
    </source>
</evidence>
<organism evidence="9 10">
    <name type="scientific">Morella rubra</name>
    <name type="common">Chinese bayberry</name>
    <dbReference type="NCBI Taxonomy" id="262757"/>
    <lineage>
        <taxon>Eukaryota</taxon>
        <taxon>Viridiplantae</taxon>
        <taxon>Streptophyta</taxon>
        <taxon>Embryophyta</taxon>
        <taxon>Tracheophyta</taxon>
        <taxon>Spermatophyta</taxon>
        <taxon>Magnoliopsida</taxon>
        <taxon>eudicotyledons</taxon>
        <taxon>Gunneridae</taxon>
        <taxon>Pentapetalae</taxon>
        <taxon>rosids</taxon>
        <taxon>fabids</taxon>
        <taxon>Fagales</taxon>
        <taxon>Myricaceae</taxon>
        <taxon>Morella</taxon>
    </lineage>
</organism>
<keyword evidence="3 8" id="KW-0812">Transmembrane</keyword>
<comment type="caution">
    <text evidence="9">The sequence shown here is derived from an EMBL/GenBank/DDBJ whole genome shotgun (WGS) entry which is preliminary data.</text>
</comment>
<evidence type="ECO:0000313" key="10">
    <source>
        <dbReference type="Proteomes" id="UP000516437"/>
    </source>
</evidence>
<dbReference type="PANTHER" id="PTHR13624:SF6">
    <property type="entry name" value="EMEI"/>
    <property type="match status" value="1"/>
</dbReference>
<feature type="transmembrane region" description="Helical" evidence="8">
    <location>
        <begin position="267"/>
        <end position="288"/>
    </location>
</feature>
<comment type="similarity">
    <text evidence="2">Belongs to the TMEM161 family.</text>
</comment>
<dbReference type="GO" id="GO:0016020">
    <property type="term" value="C:membrane"/>
    <property type="evidence" value="ECO:0007669"/>
    <property type="project" value="UniProtKB-SubCell"/>
</dbReference>
<evidence type="ECO:0000256" key="6">
    <source>
        <dbReference type="ARBA" id="ARBA00023180"/>
    </source>
</evidence>
<gene>
    <name evidence="9" type="ORF">CJ030_MR6G019884</name>
</gene>
<feature type="transmembrane region" description="Helical" evidence="8">
    <location>
        <begin position="388"/>
        <end position="409"/>
    </location>
</feature>
<dbReference type="AlphaFoldDB" id="A0A6A1VDY0"/>
<dbReference type="Pfam" id="PF10268">
    <property type="entry name" value="Tmemb_161AB"/>
    <property type="match status" value="1"/>
</dbReference>
<feature type="compositionally biased region" description="Polar residues" evidence="7">
    <location>
        <begin position="61"/>
        <end position="78"/>
    </location>
</feature>
<feature type="transmembrane region" description="Helical" evidence="8">
    <location>
        <begin position="153"/>
        <end position="176"/>
    </location>
</feature>
<feature type="transmembrane region" description="Helical" evidence="8">
    <location>
        <begin position="188"/>
        <end position="209"/>
    </location>
</feature>
<comment type="subcellular location">
    <subcellularLocation>
        <location evidence="1">Membrane</location>
        <topology evidence="1">Multi-pass membrane protein</topology>
    </subcellularLocation>
</comment>
<keyword evidence="6" id="KW-0325">Glycoprotein</keyword>
<dbReference type="PANTHER" id="PTHR13624">
    <property type="entry name" value="RE42071P"/>
    <property type="match status" value="1"/>
</dbReference>
<keyword evidence="10" id="KW-1185">Reference proteome</keyword>
<evidence type="ECO:0000256" key="1">
    <source>
        <dbReference type="ARBA" id="ARBA00004141"/>
    </source>
</evidence>
<accession>A0A6A1VDY0</accession>
<feature type="transmembrane region" description="Helical" evidence="8">
    <location>
        <begin position="221"/>
        <end position="240"/>
    </location>
</feature>
<evidence type="ECO:0008006" key="11">
    <source>
        <dbReference type="Google" id="ProtNLM"/>
    </source>
</evidence>
<feature type="transmembrane region" description="Helical" evidence="8">
    <location>
        <begin position="440"/>
        <end position="459"/>
    </location>
</feature>
<keyword evidence="4 8" id="KW-1133">Transmembrane helix</keyword>
<evidence type="ECO:0000256" key="7">
    <source>
        <dbReference type="SAM" id="MobiDB-lite"/>
    </source>
</evidence>
<feature type="transmembrane region" description="Helical" evidence="8">
    <location>
        <begin position="123"/>
        <end position="141"/>
    </location>
</feature>
<sequence length="467" mass="52994">MLQFLVAYKNPILHTCLSLFLTFIFSFFKIPSLFLHGLHTYIQPDNINQDAVRAAIRRPESSNPSSTPQGYQNLSSKANVEPRKRIKSKDKVEFDENNAQIFRIKLDDTHIKSRLYFNDYRRAITLSFVCLPCLLLQFYLGGSESSGFFANGIFVPLLLGFLSFCNLVLSVAKVSFEKSWSTQSEKQLSVLFGGLGFMLGLMICCEIVPSGLDFSFGRINGIGRVFVAVLMGFLSGFLLVPALKNARAFWLGTDQLRSNLSMIHCGWFARMILYANNMLMIFTALLWINPFAEVLVNKNIDDTKGARLVREVGDAERLVGNLGMSRYDFNKLRLWCLLLVGLMQIVVLRPNVQMYLNEALLCWYQRLHASKVPDLDFSRAKVFLHNHYLCLVVLQFLAPPILVLLFVGLSQIDGNSCISFQSVCSLQPCFPFAKELALFLAWWVVFIWAVFTSGSLALYRCGIWYVS</sequence>
<protein>
    <recommendedName>
        <fullName evidence="11">Transmembrane protein 161B</fullName>
    </recommendedName>
</protein>
<dbReference type="EMBL" id="RXIC02000024">
    <property type="protein sequence ID" value="KAB1210725.1"/>
    <property type="molecule type" value="Genomic_DNA"/>
</dbReference>
<evidence type="ECO:0000256" key="4">
    <source>
        <dbReference type="ARBA" id="ARBA00022989"/>
    </source>
</evidence>
<feature type="transmembrane region" description="Helical" evidence="8">
    <location>
        <begin position="332"/>
        <end position="348"/>
    </location>
</feature>
<evidence type="ECO:0000256" key="2">
    <source>
        <dbReference type="ARBA" id="ARBA00009706"/>
    </source>
</evidence>
<dbReference type="InterPro" id="IPR019395">
    <property type="entry name" value="Transmembrane_161A/B"/>
</dbReference>
<evidence type="ECO:0000256" key="3">
    <source>
        <dbReference type="ARBA" id="ARBA00022692"/>
    </source>
</evidence>